<dbReference type="CTD" id="184393"/>
<protein>
    <submittedName>
        <fullName evidence="2">t-SNARE coiled-coil homology domain-containing protein</fullName>
    </submittedName>
</protein>
<accession>O16895</accession>
<feature type="compositionally biased region" description="Polar residues" evidence="1">
    <location>
        <begin position="66"/>
        <end position="79"/>
    </location>
</feature>
<evidence type="ECO:0000313" key="3">
    <source>
        <dbReference type="Proteomes" id="UP000001940"/>
    </source>
</evidence>
<evidence type="ECO:0000313" key="2">
    <source>
        <dbReference type="EMBL" id="CCD69364.2"/>
    </source>
</evidence>
<feature type="region of interest" description="Disordered" evidence="1">
    <location>
        <begin position="59"/>
        <end position="79"/>
    </location>
</feature>
<dbReference type="PaxDb" id="6239-F13A2.2"/>
<dbReference type="EMBL" id="BX284605">
    <property type="protein sequence ID" value="CCD69364.2"/>
    <property type="molecule type" value="Genomic_DNA"/>
</dbReference>
<dbReference type="STRING" id="6239.F13A2.2.1"/>
<evidence type="ECO:0000313" key="4">
    <source>
        <dbReference type="WormBase" id="F13A2.2"/>
    </source>
</evidence>
<gene>
    <name evidence="2" type="ORF">CELE_F13A2.2</name>
    <name evidence="2 4" type="ORF">F13A2.2</name>
</gene>
<dbReference type="WormBase" id="F13A2.2">
    <property type="protein sequence ID" value="CE46748"/>
    <property type="gene ID" value="WBGene00017411"/>
</dbReference>
<dbReference type="SMR" id="O16895"/>
<dbReference type="UCSC" id="F13A2.2">
    <property type="organism name" value="c. elegans"/>
</dbReference>
<dbReference type="AlphaFoldDB" id="O16895"/>
<sequence>MNYDIATAFYDSTHEVCSQSSENLIYYSYQLTMWLEATKKCSFEHEKLVDLMEERNCKSEPRCSSPYPQSHTMQSTTDPNHLTFLRDNMNSVKMRISELESQIEEKPDDLQLSREITDVGTQEQEIAENATEHKIKKKNGVLKVLHRFWRIIKRKSKCSN</sequence>
<reference evidence="2 3" key="1">
    <citation type="journal article" date="1998" name="Science">
        <title>Genome sequence of the nematode C. elegans: a platform for investigating biology.</title>
        <authorList>
            <consortium name="The C. elegans sequencing consortium"/>
            <person name="Sulson J.E."/>
            <person name="Waterston R."/>
        </authorList>
    </citation>
    <scope>NUCLEOTIDE SEQUENCE [LARGE SCALE GENOMIC DNA]</scope>
    <source>
        <strain evidence="2 3">Bristol N2</strain>
    </source>
</reference>
<dbReference type="GeneID" id="184393"/>
<organism evidence="2 3">
    <name type="scientific">Caenorhabditis elegans</name>
    <dbReference type="NCBI Taxonomy" id="6239"/>
    <lineage>
        <taxon>Eukaryota</taxon>
        <taxon>Metazoa</taxon>
        <taxon>Ecdysozoa</taxon>
        <taxon>Nematoda</taxon>
        <taxon>Chromadorea</taxon>
        <taxon>Rhabditida</taxon>
        <taxon>Rhabditina</taxon>
        <taxon>Rhabditomorpha</taxon>
        <taxon>Rhabditoidea</taxon>
        <taxon>Rhabditidae</taxon>
        <taxon>Peloderinae</taxon>
        <taxon>Caenorhabditis</taxon>
    </lineage>
</organism>
<name>O16895_CAEEL</name>
<evidence type="ECO:0000256" key="1">
    <source>
        <dbReference type="SAM" id="MobiDB-lite"/>
    </source>
</evidence>
<dbReference type="Proteomes" id="UP000001940">
    <property type="component" value="Chromosome V"/>
</dbReference>
<keyword evidence="3" id="KW-1185">Reference proteome</keyword>
<dbReference type="InParanoid" id="O16895"/>
<proteinExistence type="predicted"/>
<dbReference type="RefSeq" id="NP_504208.3">
    <property type="nucleotide sequence ID" value="NM_071807.3"/>
</dbReference>
<dbReference type="KEGG" id="cel:CELE_F13A2.2"/>
<dbReference type="HOGENOM" id="CLU_1653708_0_0_1"/>
<dbReference type="Bgee" id="WBGene00017411">
    <property type="expression patterns" value="Expressed in pharyngeal muscle cell (C elegans) and 3 other cell types or tissues"/>
</dbReference>
<dbReference type="AGR" id="WB:WBGene00017411"/>